<dbReference type="AlphaFoldDB" id="A0A642V9V2"/>
<dbReference type="GO" id="GO:0003677">
    <property type="term" value="F:DNA binding"/>
    <property type="evidence" value="ECO:0007669"/>
    <property type="project" value="UniProtKB-KW"/>
</dbReference>
<keyword evidence="6" id="KW-0539">Nucleus</keyword>
<evidence type="ECO:0000259" key="7">
    <source>
        <dbReference type="SMART" id="SM00906"/>
    </source>
</evidence>
<dbReference type="GO" id="GO:0008270">
    <property type="term" value="F:zinc ion binding"/>
    <property type="evidence" value="ECO:0007669"/>
    <property type="project" value="InterPro"/>
</dbReference>
<dbReference type="InterPro" id="IPR001138">
    <property type="entry name" value="Zn2Cys6_DnaBD"/>
</dbReference>
<dbReference type="PANTHER" id="PTHR47171:SF1">
    <property type="entry name" value="ZN(II)2CYS6 TRANSCRIPTION FACTOR (EUROFUNG)"/>
    <property type="match status" value="1"/>
</dbReference>
<keyword evidence="3" id="KW-0805">Transcription regulation</keyword>
<dbReference type="CDD" id="cd12148">
    <property type="entry name" value="fungal_TF_MHR"/>
    <property type="match status" value="1"/>
</dbReference>
<proteinExistence type="predicted"/>
<keyword evidence="5" id="KW-0804">Transcription</keyword>
<organism evidence="8 9">
    <name type="scientific">Trichomonascus ciferrii</name>
    <dbReference type="NCBI Taxonomy" id="44093"/>
    <lineage>
        <taxon>Eukaryota</taxon>
        <taxon>Fungi</taxon>
        <taxon>Dikarya</taxon>
        <taxon>Ascomycota</taxon>
        <taxon>Saccharomycotina</taxon>
        <taxon>Dipodascomycetes</taxon>
        <taxon>Dipodascales</taxon>
        <taxon>Trichomonascaceae</taxon>
        <taxon>Trichomonascus</taxon>
        <taxon>Trichomonascus ciferrii complex</taxon>
    </lineage>
</organism>
<protein>
    <recommendedName>
        <fullName evidence="7">Xylanolytic transcriptional activator regulatory domain-containing protein</fullName>
    </recommendedName>
</protein>
<dbReference type="GO" id="GO:0006351">
    <property type="term" value="P:DNA-templated transcription"/>
    <property type="evidence" value="ECO:0007669"/>
    <property type="project" value="InterPro"/>
</dbReference>
<dbReference type="InterPro" id="IPR007219">
    <property type="entry name" value="XnlR_reg_dom"/>
</dbReference>
<evidence type="ECO:0000256" key="2">
    <source>
        <dbReference type="ARBA" id="ARBA00022833"/>
    </source>
</evidence>
<keyword evidence="4" id="KW-0238">DNA-binding</keyword>
<dbReference type="PANTHER" id="PTHR47171">
    <property type="entry name" value="FARA-RELATED"/>
    <property type="match status" value="1"/>
</dbReference>
<feature type="domain" description="Xylanolytic transcriptional activator regulatory" evidence="7">
    <location>
        <begin position="232"/>
        <end position="305"/>
    </location>
</feature>
<keyword evidence="9" id="KW-1185">Reference proteome</keyword>
<dbReference type="Pfam" id="PF04082">
    <property type="entry name" value="Fungal_trans"/>
    <property type="match status" value="1"/>
</dbReference>
<dbReference type="SMART" id="SM00906">
    <property type="entry name" value="Fungal_trans"/>
    <property type="match status" value="1"/>
</dbReference>
<evidence type="ECO:0000256" key="5">
    <source>
        <dbReference type="ARBA" id="ARBA00023163"/>
    </source>
</evidence>
<dbReference type="InterPro" id="IPR036864">
    <property type="entry name" value="Zn2-C6_fun-type_DNA-bd_sf"/>
</dbReference>
<reference evidence="8" key="1">
    <citation type="journal article" date="2019" name="G3 (Bethesda)">
        <title>Genome Assemblies of Two Rare Opportunistic Yeast Pathogens: Diutina rugosa (syn. Candida rugosa) and Trichomonascus ciferrii (syn. Candida ciferrii).</title>
        <authorList>
            <person name="Mixao V."/>
            <person name="Saus E."/>
            <person name="Hansen A.P."/>
            <person name="Lass-Florl C."/>
            <person name="Gabaldon T."/>
        </authorList>
    </citation>
    <scope>NUCLEOTIDE SEQUENCE</scope>
    <source>
        <strain evidence="8">CBS 4856</strain>
    </source>
</reference>
<gene>
    <name evidence="8" type="ORF">TRICI_000887</name>
</gene>
<dbReference type="VEuPathDB" id="FungiDB:TRICI_000887"/>
<dbReference type="GO" id="GO:0000981">
    <property type="term" value="F:DNA-binding transcription factor activity, RNA polymerase II-specific"/>
    <property type="evidence" value="ECO:0007669"/>
    <property type="project" value="InterPro"/>
</dbReference>
<dbReference type="Gene3D" id="4.10.240.10">
    <property type="entry name" value="Zn(2)-C6 fungal-type DNA-binding domain"/>
    <property type="match status" value="1"/>
</dbReference>
<dbReference type="EMBL" id="SWFS01000077">
    <property type="protein sequence ID" value="KAA8916920.1"/>
    <property type="molecule type" value="Genomic_DNA"/>
</dbReference>
<keyword evidence="1" id="KW-0479">Metal-binding</keyword>
<sequence>MLACMKLHRQKMKCDVMAKGQPCSRCSNTGDQCHLFPSKRLHEKNIPYQIQTGKNEESHSETANCELATSPEVPRTREIHDGNIPVTEGRHSVEETIVNPQRIPGRSSSDAPIQNLAGSLQPNALKEVLRAYFQIIHPFYPVIARQWFCNKYLKNEVPPLLLNAVCFASCYHCPMSVIFQMGYPSREKAKEVFYLEAKRLFDEDQEEDIVVVLQAVILLFFYGGKTRRVWNSRSWLVIAITIAEEMGLHRVTSRIKMNEADKYHLKIIWWRIVFRVFFTSLSYGRPPKTHDPNADTELLNMQDFDWDQDPDDPIFGRKDQVNCHFLVEYAKLNRFMGKVIQVRYCAYYDIRQSTLDEFYDELTEWRRNLPPCLDWTTNTTHNAAMYTCMGFHHMCMFIYRPRTTDPDFIDKQRAVESASAISTIVGKLGIGGTNHIPQDMLQIITVAVTILLSDFAKSEVAKLQVQICLMILNQAKENWDHAKWIVGFFERLQLAQPDQTEFSLDTFDFLNLTMDQQTINF</sequence>
<dbReference type="OrthoDB" id="5121955at2759"/>
<comment type="caution">
    <text evidence="8">The sequence shown here is derived from an EMBL/GenBank/DDBJ whole genome shotgun (WGS) entry which is preliminary data.</text>
</comment>
<dbReference type="InterPro" id="IPR052073">
    <property type="entry name" value="Amide_Lactam_Regulators"/>
</dbReference>
<accession>A0A642V9V2</accession>
<evidence type="ECO:0000256" key="6">
    <source>
        <dbReference type="ARBA" id="ARBA00023242"/>
    </source>
</evidence>
<evidence type="ECO:0000256" key="1">
    <source>
        <dbReference type="ARBA" id="ARBA00022723"/>
    </source>
</evidence>
<dbReference type="Proteomes" id="UP000761534">
    <property type="component" value="Unassembled WGS sequence"/>
</dbReference>
<dbReference type="Pfam" id="PF00172">
    <property type="entry name" value="Zn_clus"/>
    <property type="match status" value="1"/>
</dbReference>
<evidence type="ECO:0000313" key="9">
    <source>
        <dbReference type="Proteomes" id="UP000761534"/>
    </source>
</evidence>
<evidence type="ECO:0000256" key="3">
    <source>
        <dbReference type="ARBA" id="ARBA00023015"/>
    </source>
</evidence>
<evidence type="ECO:0000256" key="4">
    <source>
        <dbReference type="ARBA" id="ARBA00023125"/>
    </source>
</evidence>
<evidence type="ECO:0000313" key="8">
    <source>
        <dbReference type="EMBL" id="KAA8916920.1"/>
    </source>
</evidence>
<name>A0A642V9V2_9ASCO</name>
<keyword evidence="2" id="KW-0862">Zinc</keyword>
<dbReference type="CDD" id="cd00067">
    <property type="entry name" value="GAL4"/>
    <property type="match status" value="1"/>
</dbReference>